<keyword evidence="1" id="KW-0614">Plasmid</keyword>
<gene>
    <name evidence="1" type="ordered locus">Zymop_2040</name>
</gene>
<geneLocation type="plasmid" evidence="1 2">
    <name>pZYMOP02</name>
</geneLocation>
<organism evidence="1 2">
    <name type="scientific">Zymomonas mobilis subsp. pomaceae (strain ATCC 29192 / DSM 22645 / JCM 10191 / CCUG 17912 / NBRC 13757 / NCIMB 11200 / NRRL B-4491 / Barker I)</name>
    <dbReference type="NCBI Taxonomy" id="579138"/>
    <lineage>
        <taxon>Bacteria</taxon>
        <taxon>Pseudomonadati</taxon>
        <taxon>Pseudomonadota</taxon>
        <taxon>Alphaproteobacteria</taxon>
        <taxon>Sphingomonadales</taxon>
        <taxon>Zymomonadaceae</taxon>
        <taxon>Zymomonas</taxon>
    </lineage>
</organism>
<name>F8EWI1_ZYMMT</name>
<accession>F8EWI1</accession>
<evidence type="ECO:0000313" key="1">
    <source>
        <dbReference type="EMBL" id="AEI38624.1"/>
    </source>
</evidence>
<dbReference type="EMBL" id="CP002867">
    <property type="protein sequence ID" value="AEI38624.1"/>
    <property type="molecule type" value="Genomic_DNA"/>
</dbReference>
<dbReference type="HOGENOM" id="CLU_2903455_0_0_5"/>
<evidence type="ECO:0000313" key="2">
    <source>
        <dbReference type="Proteomes" id="UP000000491"/>
    </source>
</evidence>
<reference evidence="1 2" key="1">
    <citation type="journal article" date="2011" name="J. Bacteriol.">
        <title>Genome sequence of the ethanol-producing Zymomonas mobilis subsp. pomaceae lectotype strain ATCC 29192.</title>
        <authorList>
            <person name="Kouvelis V.N."/>
            <person name="Davenport K.W."/>
            <person name="Brettin T.S."/>
            <person name="Bruce D."/>
            <person name="Detter C."/>
            <person name="Han C.S."/>
            <person name="Nolan M."/>
            <person name="Tapia R."/>
            <person name="Damoulaki A."/>
            <person name="Kyrpides N.C."/>
            <person name="Typas M.A."/>
            <person name="Pappas K.M."/>
        </authorList>
    </citation>
    <scope>NUCLEOTIDE SEQUENCE [LARGE SCALE GENOMIC DNA]</scope>
    <source>
        <strain evidence="2">ATCC 29192 / DSM 22645 / JCM 10191 / CCUG 17912 / NBRC 13757 / NCIMB 11200 / NRRL B-4491 / Barker I</strain>
        <plasmid evidence="1">pZYMOP02</plasmid>
    </source>
</reference>
<protein>
    <submittedName>
        <fullName evidence="1">Uncharacterized protein</fullName>
    </submittedName>
</protein>
<dbReference type="AlphaFoldDB" id="F8EWI1"/>
<dbReference type="KEGG" id="zmp:Zymop_2040"/>
<dbReference type="Proteomes" id="UP000000491">
    <property type="component" value="Plasmid pZYMOP02"/>
</dbReference>
<proteinExistence type="predicted"/>
<sequence>MTDAKTTVSDIISKRDPRDLYKQGSGPTDHFRRSDVQEMLEEAYKLGWNSAVRACVLPKELQ</sequence>